<dbReference type="SUPFAM" id="SSF53474">
    <property type="entry name" value="alpha/beta-Hydrolases"/>
    <property type="match status" value="1"/>
</dbReference>
<proteinExistence type="inferred from homology"/>
<gene>
    <name evidence="6" type="ORF">CVAR292_01256</name>
</gene>
<dbReference type="Gene3D" id="3.40.50.1820">
    <property type="entry name" value="alpha/beta hydrolase"/>
    <property type="match status" value="1"/>
</dbReference>
<dbReference type="AlphaFoldDB" id="A0A0X2NMG8"/>
<evidence type="ECO:0000256" key="4">
    <source>
        <dbReference type="ARBA" id="ARBA00024201"/>
    </source>
</evidence>
<name>A0A0X2NMG8_9CORY</name>
<dbReference type="InterPro" id="IPR000801">
    <property type="entry name" value="Esterase-like"/>
</dbReference>
<dbReference type="Proteomes" id="UP000182498">
    <property type="component" value="Unassembled WGS sequence"/>
</dbReference>
<dbReference type="Gene3D" id="2.60.40.10">
    <property type="entry name" value="Immunoglobulins"/>
    <property type="match status" value="1"/>
</dbReference>
<accession>A0A0X2NMG8</accession>
<evidence type="ECO:0000259" key="5">
    <source>
        <dbReference type="Pfam" id="PF11806"/>
    </source>
</evidence>
<evidence type="ECO:0000256" key="2">
    <source>
        <dbReference type="ARBA" id="ARBA00022490"/>
    </source>
</evidence>
<keyword evidence="7" id="KW-1185">Reference proteome</keyword>
<dbReference type="GO" id="GO:0005506">
    <property type="term" value="F:iron ion binding"/>
    <property type="evidence" value="ECO:0007669"/>
    <property type="project" value="InterPro"/>
</dbReference>
<evidence type="ECO:0000256" key="3">
    <source>
        <dbReference type="ARBA" id="ARBA00022801"/>
    </source>
</evidence>
<dbReference type="InterPro" id="IPR029058">
    <property type="entry name" value="AB_hydrolase_fold"/>
</dbReference>
<dbReference type="InterPro" id="IPR014756">
    <property type="entry name" value="Ig_E-set"/>
</dbReference>
<evidence type="ECO:0000313" key="6">
    <source>
        <dbReference type="EMBL" id="CUU65921.1"/>
    </source>
</evidence>
<dbReference type="GO" id="GO:0008849">
    <property type="term" value="F:enterochelin esterase activity"/>
    <property type="evidence" value="ECO:0007669"/>
    <property type="project" value="InterPro"/>
</dbReference>
<dbReference type="GO" id="GO:0006826">
    <property type="term" value="P:iron ion transport"/>
    <property type="evidence" value="ECO:0007669"/>
    <property type="project" value="InterPro"/>
</dbReference>
<dbReference type="EMBL" id="FAUH01000007">
    <property type="protein sequence ID" value="CUU65921.1"/>
    <property type="molecule type" value="Genomic_DNA"/>
</dbReference>
<keyword evidence="3" id="KW-0378">Hydrolase</keyword>
<dbReference type="InterPro" id="IPR050583">
    <property type="entry name" value="Mycobacterial_A85_antigen"/>
</dbReference>
<keyword evidence="2" id="KW-0963">Cytoplasm</keyword>
<dbReference type="SUPFAM" id="SSF81296">
    <property type="entry name" value="E set domains"/>
    <property type="match status" value="1"/>
</dbReference>
<dbReference type="InterPro" id="IPR013783">
    <property type="entry name" value="Ig-like_fold"/>
</dbReference>
<protein>
    <submittedName>
        <fullName evidence="6">Enterochelin esterase and related enzymes</fullName>
    </submittedName>
</protein>
<dbReference type="OrthoDB" id="9775130at2"/>
<feature type="domain" description="Enterochelin esterase N-terminal" evidence="5">
    <location>
        <begin position="3"/>
        <end position="125"/>
    </location>
</feature>
<dbReference type="Pfam" id="PF11806">
    <property type="entry name" value="Enterochelin_N"/>
    <property type="match status" value="1"/>
</dbReference>
<dbReference type="RefSeq" id="WP_073883921.1">
    <property type="nucleotide sequence ID" value="NZ_FAUH01000007.1"/>
</dbReference>
<dbReference type="PANTHER" id="PTHR48098">
    <property type="entry name" value="ENTEROCHELIN ESTERASE-RELATED"/>
    <property type="match status" value="1"/>
</dbReference>
<evidence type="ECO:0000256" key="1">
    <source>
        <dbReference type="ARBA" id="ARBA00004496"/>
    </source>
</evidence>
<dbReference type="GO" id="GO:0005975">
    <property type="term" value="P:carbohydrate metabolic process"/>
    <property type="evidence" value="ECO:0007669"/>
    <property type="project" value="UniProtKB-ARBA"/>
</dbReference>
<comment type="subcellular location">
    <subcellularLocation>
        <location evidence="1">Cytoplasm</location>
    </subcellularLocation>
</comment>
<dbReference type="GO" id="GO:0005737">
    <property type="term" value="C:cytoplasm"/>
    <property type="evidence" value="ECO:0007669"/>
    <property type="project" value="UniProtKB-SubCell"/>
</dbReference>
<reference evidence="7" key="1">
    <citation type="submission" date="2015-11" db="EMBL/GenBank/DDBJ databases">
        <authorList>
            <person name="Dugat-Bony E."/>
        </authorList>
    </citation>
    <scope>NUCLEOTIDE SEQUENCE [LARGE SCALE GENOMIC DNA]</scope>
    <source>
        <strain evidence="7">Mu292</strain>
    </source>
</reference>
<comment type="similarity">
    <text evidence="4">Belongs to the Fes family.</text>
</comment>
<sequence length="359" mass="38609">MLITFTWTAPTDMPAVDRVHLHVTGVHDHHDPDFHRMDRVGDRWESTVEVPEGLVASYRIMPVTGELAAQVDAEPDSRVRWMTVVGQTVPHVLDHPAWHPAAWSEAFGEASGRLVMSEAPEQAGWDSADSPGWEETPLDGRSLWTADLPDADYVLVLSDGRNWAATALPAALRRLHAAGRLPRTGVVAVDTYAGRYELLTRSAEYRELIADRVIPWAWEQVSVPADPQRTVISGESLGGLSALDLVLSRPNAVGCAVSTSGSFWYPAWDSEQAGGEVAAEIRERTAAGTPPEGIRVHLSAGTGEGRPGAGNTTMADHTLAVHRALVDAGVPATSEISNHGHEMAGWTGALTRGLVQLMG</sequence>
<dbReference type="InterPro" id="IPR021764">
    <property type="entry name" value="Enterochelin_esterase_N"/>
</dbReference>
<evidence type="ECO:0000313" key="7">
    <source>
        <dbReference type="Proteomes" id="UP000182498"/>
    </source>
</evidence>
<dbReference type="Pfam" id="PF00756">
    <property type="entry name" value="Esterase"/>
    <property type="match status" value="1"/>
</dbReference>
<organism evidence="6 7">
    <name type="scientific">Corynebacterium variabile</name>
    <dbReference type="NCBI Taxonomy" id="1727"/>
    <lineage>
        <taxon>Bacteria</taxon>
        <taxon>Bacillati</taxon>
        <taxon>Actinomycetota</taxon>
        <taxon>Actinomycetes</taxon>
        <taxon>Mycobacteriales</taxon>
        <taxon>Corynebacteriaceae</taxon>
        <taxon>Corynebacterium</taxon>
    </lineage>
</organism>
<dbReference type="PANTHER" id="PTHR48098:SF3">
    <property type="entry name" value="IRON(III) ENTEROBACTIN ESTERASE"/>
    <property type="match status" value="1"/>
</dbReference>